<dbReference type="Proteomes" id="UP000271291">
    <property type="component" value="Chromosome"/>
</dbReference>
<feature type="compositionally biased region" description="Low complexity" evidence="1">
    <location>
        <begin position="128"/>
        <end position="154"/>
    </location>
</feature>
<name>A0A3Q9L1F3_STRGD</name>
<feature type="region of interest" description="Disordered" evidence="1">
    <location>
        <begin position="127"/>
        <end position="154"/>
    </location>
</feature>
<accession>A0A3Q9L1F3</accession>
<sequence length="201" mass="19540">MRPAPRPQRPAVLTAALTPALAVALPLALAAGPAQAAGSGISVSTSGSTVSVTTTTCSHTSSSGSWGTAALLTSSQTSAKQGRQVALSGTVNLQSAAWQSVSPGTYTVIVDCSNGARAGSQSVIVSGTTTPTTSSTSAASSSTSSSASSATKAPSRGVLGGLGGSVKDYGPVTLGVGSALVGTGVIGAAWFLRRRAKPHRL</sequence>
<evidence type="ECO:0000313" key="7">
    <source>
        <dbReference type="Proteomes" id="UP000501753"/>
    </source>
</evidence>
<evidence type="ECO:0000313" key="4">
    <source>
        <dbReference type="EMBL" id="AZS89100.1"/>
    </source>
</evidence>
<reference evidence="5 7" key="1">
    <citation type="submission" date="2018-04" db="EMBL/GenBank/DDBJ databases">
        <title>Complete genome sequences of Streptomyces griseoviridis K61 and characterization of antagonistic properties of biological control agents.</title>
        <authorList>
            <person name="Mariita R.M."/>
            <person name="Sello J.K."/>
        </authorList>
    </citation>
    <scope>NUCLEOTIDE SEQUENCE [LARGE SCALE GENOMIC DNA]</scope>
    <source>
        <strain evidence="5 7">K61</strain>
    </source>
</reference>
<feature type="signal peptide" evidence="3">
    <location>
        <begin position="1"/>
        <end position="36"/>
    </location>
</feature>
<evidence type="ECO:0000313" key="5">
    <source>
        <dbReference type="EMBL" id="QCN84051.1"/>
    </source>
</evidence>
<proteinExistence type="predicted"/>
<feature type="chain" id="PRO_5043792289" description="Secreted protein" evidence="3">
    <location>
        <begin position="37"/>
        <end position="201"/>
    </location>
</feature>
<dbReference type="OrthoDB" id="4227578at2"/>
<dbReference type="EMBL" id="CP034687">
    <property type="protein sequence ID" value="AZS89100.1"/>
    <property type="molecule type" value="Genomic_DNA"/>
</dbReference>
<keyword evidence="2" id="KW-1133">Transmembrane helix</keyword>
<dbReference type="KEGG" id="sgd:ELQ87_36310"/>
<organism evidence="4 6">
    <name type="scientific">Streptomyces griseoviridis</name>
    <dbReference type="NCBI Taxonomy" id="45398"/>
    <lineage>
        <taxon>Bacteria</taxon>
        <taxon>Bacillati</taxon>
        <taxon>Actinomycetota</taxon>
        <taxon>Actinomycetes</taxon>
        <taxon>Kitasatosporales</taxon>
        <taxon>Streptomycetaceae</taxon>
        <taxon>Streptomyces</taxon>
    </lineage>
</organism>
<gene>
    <name evidence="5" type="ORF">DDJ31_02930</name>
    <name evidence="4" type="ORF">ELQ87_36310</name>
</gene>
<dbReference type="EMBL" id="CP029078">
    <property type="protein sequence ID" value="QCN84051.1"/>
    <property type="molecule type" value="Genomic_DNA"/>
</dbReference>
<evidence type="ECO:0000256" key="1">
    <source>
        <dbReference type="SAM" id="MobiDB-lite"/>
    </source>
</evidence>
<evidence type="ECO:0000256" key="2">
    <source>
        <dbReference type="SAM" id="Phobius"/>
    </source>
</evidence>
<dbReference type="Proteomes" id="UP000501753">
    <property type="component" value="Chromosome"/>
</dbReference>
<protein>
    <recommendedName>
        <fullName evidence="8">Secreted protein</fullName>
    </recommendedName>
</protein>
<dbReference type="RefSeq" id="WP_127181870.1">
    <property type="nucleotide sequence ID" value="NZ_CP029078.1"/>
</dbReference>
<evidence type="ECO:0008006" key="8">
    <source>
        <dbReference type="Google" id="ProtNLM"/>
    </source>
</evidence>
<evidence type="ECO:0000313" key="6">
    <source>
        <dbReference type="Proteomes" id="UP000271291"/>
    </source>
</evidence>
<keyword evidence="3" id="KW-0732">Signal</keyword>
<keyword evidence="2" id="KW-0812">Transmembrane</keyword>
<dbReference type="AlphaFoldDB" id="A0A3Q9L1F3"/>
<evidence type="ECO:0000256" key="3">
    <source>
        <dbReference type="SAM" id="SignalP"/>
    </source>
</evidence>
<keyword evidence="2" id="KW-0472">Membrane</keyword>
<keyword evidence="7" id="KW-1185">Reference proteome</keyword>
<feature type="transmembrane region" description="Helical" evidence="2">
    <location>
        <begin position="172"/>
        <end position="192"/>
    </location>
</feature>
<reference evidence="4 6" key="2">
    <citation type="submission" date="2018-12" db="EMBL/GenBank/DDBJ databases">
        <title>Streptomyces griseoviridis F1-27 complete genome.</title>
        <authorList>
            <person name="Mariita R.M."/>
            <person name="Sello J.K."/>
        </authorList>
    </citation>
    <scope>NUCLEOTIDE SEQUENCE [LARGE SCALE GENOMIC DNA]</scope>
    <source>
        <strain evidence="4 6">F1-27</strain>
    </source>
</reference>